<reference evidence="1" key="1">
    <citation type="journal article" date="2015" name="Nature">
        <title>Complex archaea that bridge the gap between prokaryotes and eukaryotes.</title>
        <authorList>
            <person name="Spang A."/>
            <person name="Saw J.H."/>
            <person name="Jorgensen S.L."/>
            <person name="Zaremba-Niedzwiedzka K."/>
            <person name="Martijn J."/>
            <person name="Lind A.E."/>
            <person name="van Eijk R."/>
            <person name="Schleper C."/>
            <person name="Guy L."/>
            <person name="Ettema T.J."/>
        </authorList>
    </citation>
    <scope>NUCLEOTIDE SEQUENCE</scope>
</reference>
<dbReference type="EMBL" id="LAZR01003933">
    <property type="protein sequence ID" value="KKN13312.1"/>
    <property type="molecule type" value="Genomic_DNA"/>
</dbReference>
<name>A0A0F9NMQ7_9ZZZZ</name>
<sequence>MSSILSRFFCKQLNMHSFVYVGMVDNKYLYKCSNCPKKKTTQNKIKPKGCCDKGDNCK</sequence>
<protein>
    <submittedName>
        <fullName evidence="1">Uncharacterized protein</fullName>
    </submittedName>
</protein>
<accession>A0A0F9NMQ7</accession>
<gene>
    <name evidence="1" type="ORF">LCGC14_1007450</name>
</gene>
<evidence type="ECO:0000313" key="1">
    <source>
        <dbReference type="EMBL" id="KKN13312.1"/>
    </source>
</evidence>
<organism evidence="1">
    <name type="scientific">marine sediment metagenome</name>
    <dbReference type="NCBI Taxonomy" id="412755"/>
    <lineage>
        <taxon>unclassified sequences</taxon>
        <taxon>metagenomes</taxon>
        <taxon>ecological metagenomes</taxon>
    </lineage>
</organism>
<dbReference type="AlphaFoldDB" id="A0A0F9NMQ7"/>
<comment type="caution">
    <text evidence="1">The sequence shown here is derived from an EMBL/GenBank/DDBJ whole genome shotgun (WGS) entry which is preliminary data.</text>
</comment>
<proteinExistence type="predicted"/>